<dbReference type="SUPFAM" id="SSF50621">
    <property type="entry name" value="Alanine racemase C-terminal domain-like"/>
    <property type="match status" value="1"/>
</dbReference>
<dbReference type="AlphaFoldDB" id="F1T662"/>
<gene>
    <name evidence="8" type="primary">alr</name>
    <name evidence="8" type="ORF">HMPREF0091_10962</name>
</gene>
<evidence type="ECO:0000256" key="1">
    <source>
        <dbReference type="ARBA" id="ARBA00001933"/>
    </source>
</evidence>
<sequence>MQEIGPKNRWSWVEINLSALRRNVRTFKKLLNPSVRLVCVVKADAYGHGAAACARAMSSAGANQFAVATVDEGIALRKSGITQPIVLLSEPPETAIDDLIEYSLIPTIYTTEFVLAYGERCVAHNTVGKYHMALDTGMTRVGVAASDAVEFRHTIDFHRGISCIGTSTHFATADIEGDWDFRRQYQVFSDAIRELHAAGFYTGLIHCNSTAATILHPELQFDMCRVGIGLYGLHPSEATVSRLELSPVMSVKARVVRAVEPRIGDGVSYGMTYRVSDPHLQIATIPLGYADGLSRSLSNKMDVLVKGQRVHQVGRICMDQCMFAYPLQTLAHPQGFAPIERGDVVTVLGEDGAEYISADELAALRNTINYEVLCDFSLRLERIYL</sequence>
<evidence type="ECO:0000313" key="8">
    <source>
        <dbReference type="EMBL" id="EGF22967.1"/>
    </source>
</evidence>
<evidence type="ECO:0000256" key="6">
    <source>
        <dbReference type="PIRSR" id="PIRSR600821-52"/>
    </source>
</evidence>
<comment type="caution">
    <text evidence="8">The sequence shown here is derived from an EMBL/GenBank/DDBJ whole genome shotgun (WGS) entry which is preliminary data.</text>
</comment>
<name>F1T662_9ACTN</name>
<evidence type="ECO:0000256" key="5">
    <source>
        <dbReference type="PIRSR" id="PIRSR600821-50"/>
    </source>
</evidence>
<dbReference type="PANTHER" id="PTHR30511">
    <property type="entry name" value="ALANINE RACEMASE"/>
    <property type="match status" value="1"/>
</dbReference>
<evidence type="ECO:0000256" key="2">
    <source>
        <dbReference type="ARBA" id="ARBA00022898"/>
    </source>
</evidence>
<keyword evidence="9" id="KW-1185">Reference proteome</keyword>
<accession>F1T662</accession>
<comment type="similarity">
    <text evidence="4">Belongs to the alanine racemase family.</text>
</comment>
<dbReference type="GO" id="GO:0008784">
    <property type="term" value="F:alanine racemase activity"/>
    <property type="evidence" value="ECO:0007669"/>
    <property type="project" value="UniProtKB-UniRule"/>
</dbReference>
<dbReference type="SMART" id="SM01005">
    <property type="entry name" value="Ala_racemase_C"/>
    <property type="match status" value="1"/>
</dbReference>
<keyword evidence="3 4" id="KW-0413">Isomerase</keyword>
<dbReference type="InterPro" id="IPR000821">
    <property type="entry name" value="Ala_racemase"/>
</dbReference>
<dbReference type="OrthoDB" id="9813814at2"/>
<dbReference type="InterPro" id="IPR020622">
    <property type="entry name" value="Ala_racemase_pyridoxalP-BS"/>
</dbReference>
<dbReference type="GO" id="GO:0005829">
    <property type="term" value="C:cytosol"/>
    <property type="evidence" value="ECO:0007669"/>
    <property type="project" value="TreeGrafter"/>
</dbReference>
<dbReference type="Proteomes" id="UP000005947">
    <property type="component" value="Unassembled WGS sequence"/>
</dbReference>
<dbReference type="CDD" id="cd00430">
    <property type="entry name" value="PLPDE_III_AR"/>
    <property type="match status" value="1"/>
</dbReference>
<feature type="binding site" evidence="4 6">
    <location>
        <position position="140"/>
    </location>
    <ligand>
        <name>substrate</name>
    </ligand>
</feature>
<proteinExistence type="inferred from homology"/>
<feature type="active site" description="Proton acceptor; specific for D-alanine" evidence="4">
    <location>
        <position position="42"/>
    </location>
</feature>
<evidence type="ECO:0000256" key="4">
    <source>
        <dbReference type="HAMAP-Rule" id="MF_01201"/>
    </source>
</evidence>
<protein>
    <recommendedName>
        <fullName evidence="4">Alanine racemase</fullName>
        <ecNumber evidence="4">5.1.1.1</ecNumber>
    </recommendedName>
</protein>
<dbReference type="Pfam" id="PF00842">
    <property type="entry name" value="Ala_racemase_C"/>
    <property type="match status" value="1"/>
</dbReference>
<evidence type="ECO:0000259" key="7">
    <source>
        <dbReference type="SMART" id="SM01005"/>
    </source>
</evidence>
<dbReference type="NCBIfam" id="TIGR00492">
    <property type="entry name" value="alr"/>
    <property type="match status" value="1"/>
</dbReference>
<dbReference type="PANTHER" id="PTHR30511:SF0">
    <property type="entry name" value="ALANINE RACEMASE, CATABOLIC-RELATED"/>
    <property type="match status" value="1"/>
</dbReference>
<dbReference type="RefSeq" id="WP_006303158.1">
    <property type="nucleotide sequence ID" value="NZ_ACGK02000002.1"/>
</dbReference>
<dbReference type="GO" id="GO:0030632">
    <property type="term" value="P:D-alanine biosynthetic process"/>
    <property type="evidence" value="ECO:0007669"/>
    <property type="project" value="UniProtKB-UniRule"/>
</dbReference>
<dbReference type="SUPFAM" id="SSF51419">
    <property type="entry name" value="PLP-binding barrel"/>
    <property type="match status" value="1"/>
</dbReference>
<feature type="binding site" evidence="4 6">
    <location>
        <position position="318"/>
    </location>
    <ligand>
        <name>substrate</name>
    </ligand>
</feature>
<dbReference type="Pfam" id="PF01168">
    <property type="entry name" value="Ala_racemase_N"/>
    <property type="match status" value="1"/>
</dbReference>
<dbReference type="PROSITE" id="PS00395">
    <property type="entry name" value="ALANINE_RACEMASE"/>
    <property type="match status" value="1"/>
</dbReference>
<evidence type="ECO:0000256" key="3">
    <source>
        <dbReference type="ARBA" id="ARBA00023235"/>
    </source>
</evidence>
<dbReference type="eggNOG" id="COG0787">
    <property type="taxonomic scope" value="Bacteria"/>
</dbReference>
<evidence type="ECO:0000313" key="9">
    <source>
        <dbReference type="Proteomes" id="UP000005947"/>
    </source>
</evidence>
<keyword evidence="2 4" id="KW-0663">Pyridoxal phosphate</keyword>
<dbReference type="InterPro" id="IPR001608">
    <property type="entry name" value="Ala_racemase_N"/>
</dbReference>
<dbReference type="GeneID" id="93210557"/>
<dbReference type="EMBL" id="ACGK02000002">
    <property type="protein sequence ID" value="EGF22967.1"/>
    <property type="molecule type" value="Genomic_DNA"/>
</dbReference>
<comment type="function">
    <text evidence="4">Catalyzes the interconversion of L-alanine and D-alanine. May also act on other amino acids.</text>
</comment>
<dbReference type="InterPro" id="IPR029066">
    <property type="entry name" value="PLP-binding_barrel"/>
</dbReference>
<feature type="modified residue" description="N6-(pyridoxal phosphate)lysine" evidence="4 5">
    <location>
        <position position="42"/>
    </location>
</feature>
<dbReference type="GO" id="GO:0030170">
    <property type="term" value="F:pyridoxal phosphate binding"/>
    <property type="evidence" value="ECO:0007669"/>
    <property type="project" value="UniProtKB-UniRule"/>
</dbReference>
<comment type="pathway">
    <text evidence="4">Amino-acid biosynthesis; D-alanine biosynthesis; D-alanine from L-alanine: step 1/1.</text>
</comment>
<feature type="domain" description="Alanine racemase C-terminal" evidence="7">
    <location>
        <begin position="248"/>
        <end position="385"/>
    </location>
</feature>
<reference evidence="8 9" key="1">
    <citation type="submission" date="2011-02" db="EMBL/GenBank/DDBJ databases">
        <authorList>
            <person name="Muzny D."/>
            <person name="Qin X."/>
            <person name="Buhay C."/>
            <person name="Dugan-Rocha S."/>
            <person name="Ding Y."/>
            <person name="Chen G."/>
            <person name="Hawes A."/>
            <person name="Holder M."/>
            <person name="Jhangiani S."/>
            <person name="Johnson A."/>
            <person name="Khan Z."/>
            <person name="Li Z."/>
            <person name="Liu W."/>
            <person name="Liu X."/>
            <person name="Perez L."/>
            <person name="Shen H."/>
            <person name="Wang Q."/>
            <person name="Watt J."/>
            <person name="Xi L."/>
            <person name="Xin Y."/>
            <person name="Zhou J."/>
            <person name="Deng J."/>
            <person name="Jiang H."/>
            <person name="Liu Y."/>
            <person name="Qu J."/>
            <person name="Song X.-Z."/>
            <person name="Zhang L."/>
            <person name="Villasana D."/>
            <person name="Johnson A."/>
            <person name="Liu J."/>
            <person name="Liyanage D."/>
            <person name="Lorensuhewa L."/>
            <person name="Robinson T."/>
            <person name="Song A."/>
            <person name="Song B.-B."/>
            <person name="Dinh H."/>
            <person name="Thornton R."/>
            <person name="Coyle M."/>
            <person name="Francisco L."/>
            <person name="Jackson L."/>
            <person name="Javaid M."/>
            <person name="Korchina V."/>
            <person name="Kovar C."/>
            <person name="Mata R."/>
            <person name="Mathew T."/>
            <person name="Ngo R."/>
            <person name="Nguyen L."/>
            <person name="Nguyen N."/>
            <person name="Okwuonu G."/>
            <person name="Ongeri F."/>
            <person name="Pham C."/>
            <person name="Simmons D."/>
            <person name="Wilczek-Boney K."/>
            <person name="Hale W."/>
            <person name="Jakkamsetti A."/>
            <person name="Pham P."/>
            <person name="Ruth R."/>
            <person name="San Lucas F."/>
            <person name="Warren J."/>
            <person name="Zhang J."/>
            <person name="Zhao Z."/>
            <person name="Zhou C."/>
            <person name="Zhu D."/>
            <person name="Lee S."/>
            <person name="Bess C."/>
            <person name="Blankenburg K."/>
            <person name="Forbes L."/>
            <person name="Fu Q."/>
            <person name="Gubbala S."/>
            <person name="Hirani K."/>
            <person name="Jayaseelan J.C."/>
            <person name="Lara F."/>
            <person name="Munidasa M."/>
            <person name="Palculict T."/>
            <person name="Patil S."/>
            <person name="Pu L.-L."/>
            <person name="Saada N."/>
            <person name="Tang L."/>
            <person name="Weissenberger G."/>
            <person name="Zhu Y."/>
            <person name="Hemphill L."/>
            <person name="Shang Y."/>
            <person name="Youmans B."/>
            <person name="Ayvaz T."/>
            <person name="Ross M."/>
            <person name="Santibanez J."/>
            <person name="Aqrawi P."/>
            <person name="Gross S."/>
            <person name="Joshi V."/>
            <person name="Fowler G."/>
            <person name="Nazareth L."/>
            <person name="Reid J."/>
            <person name="Worley K."/>
            <person name="Petrosino J."/>
            <person name="Highlander S."/>
            <person name="Gibbs R."/>
        </authorList>
    </citation>
    <scope>NUCLEOTIDE SEQUENCE [LARGE SCALE GENOMIC DNA]</scope>
    <source>
        <strain evidence="8 9">DSM 15829</strain>
    </source>
</reference>
<dbReference type="FunFam" id="3.20.20.10:FF:000002">
    <property type="entry name" value="Alanine racemase"/>
    <property type="match status" value="1"/>
</dbReference>
<dbReference type="HAMAP" id="MF_01201">
    <property type="entry name" value="Ala_racemase"/>
    <property type="match status" value="1"/>
</dbReference>
<comment type="catalytic activity">
    <reaction evidence="4">
        <text>L-alanine = D-alanine</text>
        <dbReference type="Rhea" id="RHEA:20249"/>
        <dbReference type="ChEBI" id="CHEBI:57416"/>
        <dbReference type="ChEBI" id="CHEBI:57972"/>
        <dbReference type="EC" id="5.1.1.1"/>
    </reaction>
</comment>
<dbReference type="InterPro" id="IPR009006">
    <property type="entry name" value="Ala_racemase/Decarboxylase_C"/>
</dbReference>
<dbReference type="EC" id="5.1.1.1" evidence="4"/>
<dbReference type="Gene3D" id="3.20.20.10">
    <property type="entry name" value="Alanine racemase"/>
    <property type="match status" value="1"/>
</dbReference>
<comment type="cofactor">
    <cofactor evidence="1 4 5">
        <name>pyridoxal 5'-phosphate</name>
        <dbReference type="ChEBI" id="CHEBI:597326"/>
    </cofactor>
</comment>
<feature type="active site" description="Proton acceptor; specific for L-alanine" evidence="4">
    <location>
        <position position="269"/>
    </location>
</feature>
<dbReference type="InterPro" id="IPR011079">
    <property type="entry name" value="Ala_racemase_C"/>
</dbReference>
<dbReference type="Gene3D" id="2.40.37.10">
    <property type="entry name" value="Lyase, Ornithine Decarboxylase, Chain A, domain 1"/>
    <property type="match status" value="1"/>
</dbReference>
<dbReference type="PRINTS" id="PR00992">
    <property type="entry name" value="ALARACEMASE"/>
</dbReference>
<dbReference type="UniPathway" id="UPA00042">
    <property type="reaction ID" value="UER00497"/>
</dbReference>
<organism evidence="8 9">
    <name type="scientific">Fannyhessea vaginae DSM 15829</name>
    <dbReference type="NCBI Taxonomy" id="525256"/>
    <lineage>
        <taxon>Bacteria</taxon>
        <taxon>Bacillati</taxon>
        <taxon>Actinomycetota</taxon>
        <taxon>Coriobacteriia</taxon>
        <taxon>Coriobacteriales</taxon>
        <taxon>Atopobiaceae</taxon>
        <taxon>Fannyhessea</taxon>
    </lineage>
</organism>